<evidence type="ECO:0000313" key="2">
    <source>
        <dbReference type="EMBL" id="BAE23798.1"/>
    </source>
</evidence>
<reference evidence="2" key="1">
    <citation type="journal article" date="1999" name="Methods Enzymol.">
        <title>High-efficiency full-length cDNA cloning.</title>
        <authorList>
            <person name="Carninci P."/>
            <person name="Hayashizaki Y."/>
        </authorList>
    </citation>
    <scope>NUCLEOTIDE SEQUENCE</scope>
    <source>
        <strain evidence="2">C57BL/6J</strain>
        <tissue evidence="2">Thymus</tissue>
    </source>
</reference>
<name>Q3UU31_MOUSE</name>
<organism evidence="2">
    <name type="scientific">Mus musculus</name>
    <name type="common">Mouse</name>
    <dbReference type="NCBI Taxonomy" id="10090"/>
    <lineage>
        <taxon>Eukaryota</taxon>
        <taxon>Metazoa</taxon>
        <taxon>Chordata</taxon>
        <taxon>Craniata</taxon>
        <taxon>Vertebrata</taxon>
        <taxon>Euteleostomi</taxon>
        <taxon>Mammalia</taxon>
        <taxon>Eutheria</taxon>
        <taxon>Euarchontoglires</taxon>
        <taxon>Glires</taxon>
        <taxon>Rodentia</taxon>
        <taxon>Myomorpha</taxon>
        <taxon>Muroidea</taxon>
        <taxon>Muridae</taxon>
        <taxon>Murinae</taxon>
        <taxon>Mus</taxon>
        <taxon>Mus</taxon>
    </lineage>
</organism>
<sequence length="80" mass="8746">MAGLLRLELLSLVLLLARAASLSLTSLRKSHLRGPRACSSPGLKDLDKLRVSQGSLCSPELVRCGMIAKPRCSRRFSLDR</sequence>
<reference evidence="2" key="8">
    <citation type="journal article" date="2005" name="Science">
        <title>Antisense Transcription in the Mammalian Transcriptome.</title>
        <authorList>
            <consortium name="RIKEN Genome Exploration Research Group and Genome Science Group (Genome Network Project Core Group) and the FANTOM Consortium"/>
        </authorList>
    </citation>
    <scope>NUCLEOTIDE SEQUENCE</scope>
    <source>
        <strain evidence="2">C57BL/6J</strain>
        <tissue evidence="2">Thymus</tissue>
    </source>
</reference>
<reference evidence="2" key="7">
    <citation type="journal article" date="2005" name="Science">
        <title>The Transcriptional Landscape of the Mammalian Genome.</title>
        <authorList>
            <consortium name="The FANTOM Consortium"/>
            <consortium name="Riken Genome Exploration Research Group and Genome Science Group (Genome Network Project Core Group)"/>
        </authorList>
    </citation>
    <scope>NUCLEOTIDE SEQUENCE</scope>
    <source>
        <strain evidence="2">C57BL/6J</strain>
        <tissue evidence="2">Thymus</tissue>
    </source>
</reference>
<keyword evidence="1" id="KW-0732">Signal</keyword>
<evidence type="ECO:0000313" key="3">
    <source>
        <dbReference type="MGI" id="MGI:3641651"/>
    </source>
</evidence>
<accession>Q3UU31</accession>
<protein>
    <submittedName>
        <fullName evidence="2">Uncharacterized protein</fullName>
    </submittedName>
</protein>
<reference evidence="2" key="6">
    <citation type="submission" date="2004-03" db="EMBL/GenBank/DDBJ databases">
        <authorList>
            <person name="Arakawa T."/>
            <person name="Carninci P."/>
            <person name="Fukuda S."/>
            <person name="Hashizume W."/>
            <person name="Hayashida K."/>
            <person name="Hori F."/>
            <person name="Iida J."/>
            <person name="Imamura K."/>
            <person name="Imotani K."/>
            <person name="Itoh M."/>
            <person name="Kanagawa S."/>
            <person name="Kawai J."/>
            <person name="Kojima M."/>
            <person name="Konno H."/>
            <person name="Murata M."/>
            <person name="Nakamura M."/>
            <person name="Ninomiya N."/>
            <person name="Nishiyori H."/>
            <person name="Nomura K."/>
            <person name="Ohno M."/>
            <person name="Sakazume N."/>
            <person name="Sano H."/>
            <person name="Sasaki D."/>
            <person name="Shibata K."/>
            <person name="Shiraki T."/>
            <person name="Tagami M."/>
            <person name="Tagami Y."/>
            <person name="Waki K."/>
            <person name="Watahiki A."/>
            <person name="Muramatsu M."/>
            <person name="Hayashizaki Y."/>
        </authorList>
    </citation>
    <scope>NUCLEOTIDE SEQUENCE</scope>
    <source>
        <strain evidence="2">C57BL/6J</strain>
        <tissue evidence="2">Thymus</tissue>
    </source>
</reference>
<dbReference type="AlphaFoldDB" id="Q3UU31"/>
<reference evidence="2" key="2">
    <citation type="journal article" date="2000" name="Genome Res.">
        <title>Normalization and subtraction of cap-trapper-selected cDNAs to prepare full-length cDNA libraries for rapid discovery of new genes.</title>
        <authorList>
            <person name="Carninci P."/>
            <person name="Shibata Y."/>
            <person name="Hayatsu N."/>
            <person name="Sugahara Y."/>
            <person name="Shibata K."/>
            <person name="Itoh M."/>
            <person name="Konno H."/>
            <person name="Okazaki Y."/>
            <person name="Muramatsu M."/>
            <person name="Hayashizaki Y."/>
        </authorList>
    </citation>
    <scope>NUCLEOTIDE SEQUENCE</scope>
    <source>
        <strain evidence="2">C57BL/6J</strain>
        <tissue evidence="2">Thymus</tissue>
    </source>
</reference>
<dbReference type="AGR" id="MGI:3641651"/>
<evidence type="ECO:0000256" key="1">
    <source>
        <dbReference type="SAM" id="SignalP"/>
    </source>
</evidence>
<proteinExistence type="evidence at transcript level"/>
<reference evidence="2" key="5">
    <citation type="journal article" date="2002" name="Nature">
        <title>Analysis of the mouse transcriptome based on functional annotation of 60,770 full-length cDNAs.</title>
        <authorList>
            <consortium name="The FANTOM Consortium and the RIKEN Genome Exploration Research Group Phase I and II Team"/>
        </authorList>
    </citation>
    <scope>NUCLEOTIDE SEQUENCE</scope>
    <source>
        <strain evidence="2">C57BL/6J</strain>
        <tissue evidence="2">Thymus</tissue>
    </source>
</reference>
<feature type="chain" id="PRO_5004230339" evidence="1">
    <location>
        <begin position="20"/>
        <end position="80"/>
    </location>
</feature>
<gene>
    <name evidence="3" type="primary">Gm10589</name>
</gene>
<dbReference type="MGI" id="MGI:3641651">
    <property type="gene designation" value="Gm10589"/>
</dbReference>
<feature type="signal peptide" evidence="1">
    <location>
        <begin position="1"/>
        <end position="19"/>
    </location>
</feature>
<reference evidence="2" key="3">
    <citation type="journal article" date="2000" name="Genome Res.">
        <title>RIKEN integrated sequence analysis (RISA) system--384-format sequencing pipeline with 384 multicapillary sequencer.</title>
        <authorList>
            <person name="Shibata K."/>
            <person name="Itoh M."/>
            <person name="Aizawa K."/>
            <person name="Nagaoka S."/>
            <person name="Sasaki N."/>
            <person name="Carninci P."/>
            <person name="Konno H."/>
            <person name="Akiyama J."/>
            <person name="Nishi K."/>
            <person name="Kitsunai T."/>
            <person name="Tashiro H."/>
            <person name="Itoh M."/>
            <person name="Sumi N."/>
            <person name="Ishii Y."/>
            <person name="Nakamura S."/>
            <person name="Hazama M."/>
            <person name="Nishine T."/>
            <person name="Harada A."/>
            <person name="Yamamoto R."/>
            <person name="Matsumoto H."/>
            <person name="Sakaguchi S."/>
            <person name="Ikegami T."/>
            <person name="Kashiwagi K."/>
            <person name="Fujiwake S."/>
            <person name="Inoue K."/>
            <person name="Togawa Y."/>
            <person name="Izawa M."/>
            <person name="Ohara E."/>
            <person name="Watahiki M."/>
            <person name="Yoneda Y."/>
            <person name="Ishikawa T."/>
            <person name="Ozawa K."/>
            <person name="Tanaka T."/>
            <person name="Matsuura S."/>
            <person name="Kawai J."/>
            <person name="Okazaki Y."/>
            <person name="Muramatsu M."/>
            <person name="Inoue Y."/>
            <person name="Kira A."/>
            <person name="Hayashizaki Y."/>
        </authorList>
    </citation>
    <scope>NUCLEOTIDE SEQUENCE</scope>
    <source>
        <strain evidence="2">C57BL/6J</strain>
        <tissue evidence="2">Thymus</tissue>
    </source>
</reference>
<dbReference type="EMBL" id="AK138846">
    <property type="protein sequence ID" value="BAE23798.1"/>
    <property type="molecule type" value="mRNA"/>
</dbReference>
<reference evidence="2" key="4">
    <citation type="journal article" date="2001" name="Nature">
        <title>Functional annotation of a full-length mouse cDNA collection.</title>
        <authorList>
            <consortium name="The RIKEN Genome Exploration Research Group Phase II Team and the FANTOM Consortium"/>
        </authorList>
    </citation>
    <scope>NUCLEOTIDE SEQUENCE</scope>
    <source>
        <strain evidence="2">C57BL/6J</strain>
        <tissue evidence="2">Thymus</tissue>
    </source>
</reference>